<dbReference type="InterPro" id="IPR011990">
    <property type="entry name" value="TPR-like_helical_dom_sf"/>
</dbReference>
<feature type="repeat" description="PPR" evidence="2">
    <location>
        <begin position="320"/>
        <end position="350"/>
    </location>
</feature>
<evidence type="ECO:0000256" key="2">
    <source>
        <dbReference type="PROSITE-ProRule" id="PRU00708"/>
    </source>
</evidence>
<dbReference type="Pfam" id="PF13041">
    <property type="entry name" value="PPR_2"/>
    <property type="match status" value="1"/>
</dbReference>
<dbReference type="Pfam" id="PF01535">
    <property type="entry name" value="PPR"/>
    <property type="match status" value="3"/>
</dbReference>
<dbReference type="Pfam" id="PF20431">
    <property type="entry name" value="E_motif"/>
    <property type="match status" value="1"/>
</dbReference>
<dbReference type="PROSITE" id="PS51375">
    <property type="entry name" value="PPR"/>
    <property type="match status" value="2"/>
</dbReference>
<proteinExistence type="predicted"/>
<dbReference type="GO" id="GO:0003723">
    <property type="term" value="F:RNA binding"/>
    <property type="evidence" value="ECO:0007669"/>
    <property type="project" value="InterPro"/>
</dbReference>
<feature type="repeat" description="PPR" evidence="2">
    <location>
        <begin position="285"/>
        <end position="319"/>
    </location>
</feature>
<evidence type="ECO:0000313" key="4">
    <source>
        <dbReference type="Proteomes" id="UP000264353"/>
    </source>
</evidence>
<evidence type="ECO:0008006" key="5">
    <source>
        <dbReference type="Google" id="ProtNLM"/>
    </source>
</evidence>
<dbReference type="NCBIfam" id="TIGR00756">
    <property type="entry name" value="PPR"/>
    <property type="match status" value="3"/>
</dbReference>
<keyword evidence="1" id="KW-0677">Repeat</keyword>
<gene>
    <name evidence="3" type="ORF">BRARA_E02298</name>
</gene>
<organism evidence="3 4">
    <name type="scientific">Brassica campestris</name>
    <name type="common">Field mustard</name>
    <dbReference type="NCBI Taxonomy" id="3711"/>
    <lineage>
        <taxon>Eukaryota</taxon>
        <taxon>Viridiplantae</taxon>
        <taxon>Streptophyta</taxon>
        <taxon>Embryophyta</taxon>
        <taxon>Tracheophyta</taxon>
        <taxon>Spermatophyta</taxon>
        <taxon>Magnoliopsida</taxon>
        <taxon>eudicotyledons</taxon>
        <taxon>Gunneridae</taxon>
        <taxon>Pentapetalae</taxon>
        <taxon>rosids</taxon>
        <taxon>malvids</taxon>
        <taxon>Brassicales</taxon>
        <taxon>Brassicaceae</taxon>
        <taxon>Brassiceae</taxon>
        <taxon>Brassica</taxon>
    </lineage>
</organism>
<dbReference type="FunFam" id="1.25.40.10:FF:000090">
    <property type="entry name" value="Pentatricopeptide repeat-containing protein, chloroplastic"/>
    <property type="match status" value="1"/>
</dbReference>
<dbReference type="InterPro" id="IPR046848">
    <property type="entry name" value="E_motif"/>
</dbReference>
<dbReference type="GO" id="GO:0009451">
    <property type="term" value="P:RNA modification"/>
    <property type="evidence" value="ECO:0007669"/>
    <property type="project" value="InterPro"/>
</dbReference>
<evidence type="ECO:0000256" key="1">
    <source>
        <dbReference type="ARBA" id="ARBA00022737"/>
    </source>
</evidence>
<dbReference type="Gene3D" id="1.25.40.10">
    <property type="entry name" value="Tetratricopeptide repeat domain"/>
    <property type="match status" value="2"/>
</dbReference>
<name>A0A397ZCU5_BRACM</name>
<dbReference type="Proteomes" id="UP000264353">
    <property type="component" value="Chromosome A5"/>
</dbReference>
<protein>
    <recommendedName>
        <fullName evidence="5">Pentacotripeptide-repeat region of PRORP domain-containing protein</fullName>
    </recommendedName>
</protein>
<dbReference type="InterPro" id="IPR002885">
    <property type="entry name" value="PPR_rpt"/>
</dbReference>
<accession>A0A397ZCU5</accession>
<dbReference type="PANTHER" id="PTHR47926:SF537">
    <property type="entry name" value="PENTACOTRIPEPTIDE-REPEAT REGION OF PRORP DOMAIN-CONTAINING PROTEIN"/>
    <property type="match status" value="1"/>
</dbReference>
<dbReference type="AlphaFoldDB" id="A0A397ZCU5"/>
<reference evidence="3 4" key="1">
    <citation type="submission" date="2018-06" db="EMBL/GenBank/DDBJ databases">
        <title>WGS assembly of Brassica rapa FPsc.</title>
        <authorList>
            <person name="Bowman J."/>
            <person name="Kohchi T."/>
            <person name="Yamato K."/>
            <person name="Jenkins J."/>
            <person name="Shu S."/>
            <person name="Ishizaki K."/>
            <person name="Yamaoka S."/>
            <person name="Nishihama R."/>
            <person name="Nakamura Y."/>
            <person name="Berger F."/>
            <person name="Adam C."/>
            <person name="Aki S."/>
            <person name="Althoff F."/>
            <person name="Araki T."/>
            <person name="Arteaga-Vazquez M."/>
            <person name="Balasubrmanian S."/>
            <person name="Bauer D."/>
            <person name="Boehm C."/>
            <person name="Briginshaw L."/>
            <person name="Caballero-Perez J."/>
            <person name="Catarino B."/>
            <person name="Chen F."/>
            <person name="Chiyoda S."/>
            <person name="Chovatia M."/>
            <person name="Davies K."/>
            <person name="Delmans M."/>
            <person name="Demura T."/>
            <person name="Dierschke T."/>
            <person name="Dolan L."/>
            <person name="Dorantes-Acosta A."/>
            <person name="Eklund D."/>
            <person name="Florent S."/>
            <person name="Flores-Sandoval E."/>
            <person name="Fujiyama A."/>
            <person name="Fukuzawa H."/>
            <person name="Galik B."/>
            <person name="Grimanelli D."/>
            <person name="Grimwood J."/>
            <person name="Grossniklaus U."/>
            <person name="Hamada T."/>
            <person name="Haseloff J."/>
            <person name="Hetherington A."/>
            <person name="Higo A."/>
            <person name="Hirakawa Y."/>
            <person name="Hundley H."/>
            <person name="Ikeda Y."/>
            <person name="Inoue K."/>
            <person name="Inoue S."/>
            <person name="Ishida S."/>
            <person name="Jia Q."/>
            <person name="Kakita M."/>
            <person name="Kanazawa T."/>
            <person name="Kawai Y."/>
            <person name="Kawashima T."/>
            <person name="Kennedy M."/>
            <person name="Kinose K."/>
            <person name="Kinoshita T."/>
            <person name="Kohara Y."/>
            <person name="Koide E."/>
            <person name="Komatsu K."/>
            <person name="Kopischke S."/>
            <person name="Kubo M."/>
            <person name="Kyozuka J."/>
            <person name="Lagercrantz U."/>
            <person name="Lin S."/>
            <person name="Lindquist E."/>
            <person name="Lipzen A."/>
            <person name="Lu C."/>
            <person name="Luna E."/>
            <person name="Martienssen R."/>
            <person name="Minamino N."/>
            <person name="Mizutani M."/>
            <person name="Mizutani M."/>
            <person name="Mochizuki N."/>
            <person name="Monte I."/>
            <person name="Mosher R."/>
            <person name="Nagasaki H."/>
            <person name="Nakagami H."/>
            <person name="Naramoto S."/>
            <person name="Nishitani K."/>
            <person name="Ohtani M."/>
            <person name="Okamoto T."/>
            <person name="Okumura M."/>
            <person name="Phillips J."/>
            <person name="Pollak B."/>
            <person name="Reinders A."/>
            <person name="Roevekamp M."/>
            <person name="Sano R."/>
            <person name="Sawa S."/>
            <person name="Schmid M."/>
            <person name="Shirakawa M."/>
            <person name="Solano R."/>
            <person name="Spunde A."/>
            <person name="Suetsugu N."/>
            <person name="Sugano S."/>
            <person name="Sugiyama A."/>
            <person name="Sun R."/>
            <person name="Suzuki Y."/>
            <person name="Takenaka M."/>
            <person name="Takezawa D."/>
            <person name="Tomogane H."/>
            <person name="Tsuzuki M."/>
            <person name="Ueda T."/>
            <person name="Umeda M."/>
            <person name="Ward J."/>
            <person name="Watanabe Y."/>
            <person name="Yazaki K."/>
            <person name="Yokoyama R."/>
            <person name="Yoshitake Y."/>
            <person name="Yotsui I."/>
            <person name="Zachgo S."/>
            <person name="Schmutz J."/>
        </authorList>
    </citation>
    <scope>NUCLEOTIDE SEQUENCE [LARGE SCALE GENOMIC DNA]</scope>
    <source>
        <strain evidence="4">cv. B-3</strain>
    </source>
</reference>
<dbReference type="PANTHER" id="PTHR47926">
    <property type="entry name" value="PENTATRICOPEPTIDE REPEAT-CONTAINING PROTEIN"/>
    <property type="match status" value="1"/>
</dbReference>
<dbReference type="InterPro" id="IPR046960">
    <property type="entry name" value="PPR_At4g14850-like_plant"/>
</dbReference>
<sequence length="471" mass="52534">MSSVFPGPRFLSLLHRNSKTLIQAKQLHGQLVIHGCRDNSLLGKLIGHYCSKQSTESSKLAHSLVFPRYSNPDKFLFNTLLKCSNPEDSIRIFTNWVSKSSLLYLNERTFVFLLGACARSGSSSRVGRIVHGMVMKLGFLYNSELIGTTLLHFYAKHGDLRYARKVFDEMPERTSVTWNAMIGGYYSHKDKGNHNARKGMILFRRFSCCGDGVSRPTDTTMVCVLSAISQMGLLEAGALVHGYIEKLGFTPEVDVFIGTGLVDMYSKCGCLTSAISVFELMRAKNVLTWTSMATGLALNGRGNETPSLLNRMAESGIKPNVVTFTSLLSAYRHNGLVQEGLELFQSMRTRFGVIPVIQHYGCIVDLLGKAGRLQEAYEFVLAMPIKPDAIMLRSLCNACSMYGETVMGEEIGKALIEMEQDEKKKVSGSECEDYVALSNVYASKGKWVEVEKLRDEMKERRIKTRTGYSFV</sequence>
<dbReference type="EMBL" id="CM010632">
    <property type="protein sequence ID" value="RID63281.1"/>
    <property type="molecule type" value="Genomic_DNA"/>
</dbReference>
<evidence type="ECO:0000313" key="3">
    <source>
        <dbReference type="EMBL" id="RID63281.1"/>
    </source>
</evidence>